<name>A0A8B2PQQ4_9PROT</name>
<dbReference type="RefSeq" id="WP_112063420.1">
    <property type="nucleotide sequence ID" value="NZ_AWFB01000078.1"/>
</dbReference>
<evidence type="ECO:0008006" key="3">
    <source>
        <dbReference type="Google" id="ProtNLM"/>
    </source>
</evidence>
<comment type="caution">
    <text evidence="1">The sequence shown here is derived from an EMBL/GenBank/DDBJ whole genome shotgun (WGS) entry which is preliminary data.</text>
</comment>
<sequence length="76" mass="8717">MTRHTFPPRLLKAPDAAGYLGMGETKFQELVRDGRIQGPREVDGLVLWDVRDLDDFVDSLPRRGEPLRMVRQVRAV</sequence>
<protein>
    <recommendedName>
        <fullName evidence="3">Helix-turn-helix domain-containing protein</fullName>
    </recommendedName>
</protein>
<evidence type="ECO:0000313" key="2">
    <source>
        <dbReference type="Proteomes" id="UP000249123"/>
    </source>
</evidence>
<organism evidence="1 2">
    <name type="scientific">Hyphomonas pacifica</name>
    <dbReference type="NCBI Taxonomy" id="1280941"/>
    <lineage>
        <taxon>Bacteria</taxon>
        <taxon>Pseudomonadati</taxon>
        <taxon>Pseudomonadota</taxon>
        <taxon>Alphaproteobacteria</taxon>
        <taxon>Hyphomonadales</taxon>
        <taxon>Hyphomonadaceae</taxon>
        <taxon>Hyphomonas</taxon>
    </lineage>
</organism>
<gene>
    <name evidence="1" type="ORF">HY3_05815</name>
</gene>
<dbReference type="Proteomes" id="UP000249123">
    <property type="component" value="Unassembled WGS sequence"/>
</dbReference>
<accession>A0A8B2PQQ4</accession>
<evidence type="ECO:0000313" key="1">
    <source>
        <dbReference type="EMBL" id="RAN30666.1"/>
    </source>
</evidence>
<dbReference type="EMBL" id="AWFB01000078">
    <property type="protein sequence ID" value="RAN30666.1"/>
    <property type="molecule type" value="Genomic_DNA"/>
</dbReference>
<dbReference type="AlphaFoldDB" id="A0A8B2PQQ4"/>
<keyword evidence="2" id="KW-1185">Reference proteome</keyword>
<proteinExistence type="predicted"/>
<reference evidence="1 2" key="1">
    <citation type="submission" date="2013-04" db="EMBL/GenBank/DDBJ databases">
        <title>Hyphomonas sp. T24B3 Genome Sequencing.</title>
        <authorList>
            <person name="Lai Q."/>
            <person name="Shao Z."/>
        </authorList>
    </citation>
    <scope>NUCLEOTIDE SEQUENCE [LARGE SCALE GENOMIC DNA]</scope>
    <source>
        <strain evidence="1 2">T24B3</strain>
    </source>
</reference>